<dbReference type="AlphaFoldDB" id="A0AAV6VGA4"/>
<protein>
    <submittedName>
        <fullName evidence="1">Uncharacterized protein</fullName>
    </submittedName>
</protein>
<dbReference type="EMBL" id="JAFNEN010000094">
    <property type="protein sequence ID" value="KAG8195073.1"/>
    <property type="molecule type" value="Genomic_DNA"/>
</dbReference>
<gene>
    <name evidence="1" type="ORF">JTE90_029652</name>
</gene>
<dbReference type="Proteomes" id="UP000827092">
    <property type="component" value="Unassembled WGS sequence"/>
</dbReference>
<sequence length="76" mass="8648">MALYHELGLISPRVHSNALEVRSLGIVWHSPKAKASPGRKTRASPEQRISSSECKFRCRRDKNSLEMKCLVEERAN</sequence>
<evidence type="ECO:0000313" key="2">
    <source>
        <dbReference type="Proteomes" id="UP000827092"/>
    </source>
</evidence>
<proteinExistence type="predicted"/>
<organism evidence="1 2">
    <name type="scientific">Oedothorax gibbosus</name>
    <dbReference type="NCBI Taxonomy" id="931172"/>
    <lineage>
        <taxon>Eukaryota</taxon>
        <taxon>Metazoa</taxon>
        <taxon>Ecdysozoa</taxon>
        <taxon>Arthropoda</taxon>
        <taxon>Chelicerata</taxon>
        <taxon>Arachnida</taxon>
        <taxon>Araneae</taxon>
        <taxon>Araneomorphae</taxon>
        <taxon>Entelegynae</taxon>
        <taxon>Araneoidea</taxon>
        <taxon>Linyphiidae</taxon>
        <taxon>Erigoninae</taxon>
        <taxon>Oedothorax</taxon>
    </lineage>
</organism>
<evidence type="ECO:0000313" key="1">
    <source>
        <dbReference type="EMBL" id="KAG8195073.1"/>
    </source>
</evidence>
<keyword evidence="2" id="KW-1185">Reference proteome</keyword>
<reference evidence="1 2" key="1">
    <citation type="journal article" date="2022" name="Nat. Ecol. Evol.">
        <title>A masculinizing supergene underlies an exaggerated male reproductive morph in a spider.</title>
        <authorList>
            <person name="Hendrickx F."/>
            <person name="De Corte Z."/>
            <person name="Sonet G."/>
            <person name="Van Belleghem S.M."/>
            <person name="Kostlbacher S."/>
            <person name="Vangestel C."/>
        </authorList>
    </citation>
    <scope>NUCLEOTIDE SEQUENCE [LARGE SCALE GENOMIC DNA]</scope>
    <source>
        <strain evidence="1">W744_W776</strain>
    </source>
</reference>
<name>A0AAV6VGA4_9ARAC</name>
<accession>A0AAV6VGA4</accession>
<comment type="caution">
    <text evidence="1">The sequence shown here is derived from an EMBL/GenBank/DDBJ whole genome shotgun (WGS) entry which is preliminary data.</text>
</comment>